<feature type="region of interest" description="Disordered" evidence="4">
    <location>
        <begin position="891"/>
        <end position="1017"/>
    </location>
</feature>
<dbReference type="GO" id="GO:0005634">
    <property type="term" value="C:nucleus"/>
    <property type="evidence" value="ECO:0007669"/>
    <property type="project" value="UniProtKB-SubCell"/>
</dbReference>
<comment type="subcellular location">
    <subcellularLocation>
        <location evidence="1">Nucleus</location>
    </subcellularLocation>
</comment>
<dbReference type="AlphaFoldDB" id="A0A7J7X3Q0"/>
<gene>
    <name evidence="5" type="ORF">mRhiFer1_003023</name>
</gene>
<feature type="region of interest" description="Disordered" evidence="4">
    <location>
        <begin position="60"/>
        <end position="89"/>
    </location>
</feature>
<evidence type="ECO:0000256" key="3">
    <source>
        <dbReference type="ARBA" id="ARBA00023242"/>
    </source>
</evidence>
<evidence type="ECO:0000313" key="6">
    <source>
        <dbReference type="Proteomes" id="UP000585614"/>
    </source>
</evidence>
<reference evidence="5 6" key="1">
    <citation type="journal article" date="2020" name="Nature">
        <title>Six reference-quality genomes reveal evolution of bat adaptations.</title>
        <authorList>
            <person name="Jebb D."/>
            <person name="Huang Z."/>
            <person name="Pippel M."/>
            <person name="Hughes G.M."/>
            <person name="Lavrichenko K."/>
            <person name="Devanna P."/>
            <person name="Winkler S."/>
            <person name="Jermiin L.S."/>
            <person name="Skirmuntt E.C."/>
            <person name="Katzourakis A."/>
            <person name="Burkitt-Gray L."/>
            <person name="Ray D.A."/>
            <person name="Sullivan K.A.M."/>
            <person name="Roscito J.G."/>
            <person name="Kirilenko B.M."/>
            <person name="Davalos L.M."/>
            <person name="Corthals A.P."/>
            <person name="Power M.L."/>
            <person name="Jones G."/>
            <person name="Ransome R.D."/>
            <person name="Dechmann D.K.N."/>
            <person name="Locatelli A.G."/>
            <person name="Puechmaille S.J."/>
            <person name="Fedrigo O."/>
            <person name="Jarvis E.D."/>
            <person name="Hiller M."/>
            <person name="Vernes S.C."/>
            <person name="Myers E.W."/>
            <person name="Teeling E.C."/>
        </authorList>
    </citation>
    <scope>NUCLEOTIDE SEQUENCE [LARGE SCALE GENOMIC DNA]</scope>
    <source>
        <strain evidence="5">MRhiFer1</strain>
        <tissue evidence="5">Lung</tissue>
    </source>
</reference>
<organism evidence="5 6">
    <name type="scientific">Rhinolophus ferrumequinum</name>
    <name type="common">Greater horseshoe bat</name>
    <dbReference type="NCBI Taxonomy" id="59479"/>
    <lineage>
        <taxon>Eukaryota</taxon>
        <taxon>Metazoa</taxon>
        <taxon>Chordata</taxon>
        <taxon>Craniata</taxon>
        <taxon>Vertebrata</taxon>
        <taxon>Euteleostomi</taxon>
        <taxon>Mammalia</taxon>
        <taxon>Eutheria</taxon>
        <taxon>Laurasiatheria</taxon>
        <taxon>Chiroptera</taxon>
        <taxon>Yinpterochiroptera</taxon>
        <taxon>Rhinolophoidea</taxon>
        <taxon>Rhinolophidae</taxon>
        <taxon>Rhinolophinae</taxon>
        <taxon>Rhinolophus</taxon>
    </lineage>
</organism>
<feature type="region of interest" description="Disordered" evidence="4">
    <location>
        <begin position="17"/>
        <end position="42"/>
    </location>
</feature>
<protein>
    <submittedName>
        <fullName evidence="5">Claspin</fullName>
    </submittedName>
</protein>
<name>A0A7J7X3Q0_RHIFE</name>
<feature type="compositionally biased region" description="Acidic residues" evidence="4">
    <location>
        <begin position="959"/>
        <end position="976"/>
    </location>
</feature>
<accession>A0A7J7X3Q0</accession>
<dbReference type="PANTHER" id="PTHR14396:SF10">
    <property type="entry name" value="CLASPIN"/>
    <property type="match status" value="1"/>
</dbReference>
<feature type="region of interest" description="Disordered" evidence="4">
    <location>
        <begin position="1234"/>
        <end position="1272"/>
    </location>
</feature>
<feature type="region of interest" description="Disordered" evidence="4">
    <location>
        <begin position="336"/>
        <end position="487"/>
    </location>
</feature>
<proteinExistence type="predicted"/>
<dbReference type="EMBL" id="JACAGC010000009">
    <property type="protein sequence ID" value="KAF6344234.1"/>
    <property type="molecule type" value="Genomic_DNA"/>
</dbReference>
<feature type="compositionally biased region" description="Acidic residues" evidence="4">
    <location>
        <begin position="1006"/>
        <end position="1017"/>
    </location>
</feature>
<keyword evidence="3" id="KW-0539">Nucleus</keyword>
<feature type="compositionally biased region" description="Basic and acidic residues" evidence="4">
    <location>
        <begin position="60"/>
        <end position="71"/>
    </location>
</feature>
<dbReference type="InterPro" id="IPR024146">
    <property type="entry name" value="Claspin"/>
</dbReference>
<keyword evidence="2" id="KW-0597">Phosphoprotein</keyword>
<dbReference type="GO" id="GO:0010997">
    <property type="term" value="F:anaphase-promoting complex binding"/>
    <property type="evidence" value="ECO:0007669"/>
    <property type="project" value="TreeGrafter"/>
</dbReference>
<evidence type="ECO:0000313" key="5">
    <source>
        <dbReference type="EMBL" id="KAF6344234.1"/>
    </source>
</evidence>
<evidence type="ECO:0000256" key="1">
    <source>
        <dbReference type="ARBA" id="ARBA00004123"/>
    </source>
</evidence>
<evidence type="ECO:0000256" key="2">
    <source>
        <dbReference type="ARBA" id="ARBA00022553"/>
    </source>
</evidence>
<feature type="region of interest" description="Disordered" evidence="4">
    <location>
        <begin position="145"/>
        <end position="206"/>
    </location>
</feature>
<feature type="compositionally biased region" description="Polar residues" evidence="4">
    <location>
        <begin position="704"/>
        <end position="714"/>
    </location>
</feature>
<dbReference type="PANTHER" id="PTHR14396">
    <property type="entry name" value="CLASPIN"/>
    <property type="match status" value="1"/>
</dbReference>
<dbReference type="GO" id="GO:0007095">
    <property type="term" value="P:mitotic G2 DNA damage checkpoint signaling"/>
    <property type="evidence" value="ECO:0007669"/>
    <property type="project" value="TreeGrafter"/>
</dbReference>
<dbReference type="Proteomes" id="UP000585614">
    <property type="component" value="Unassembled WGS sequence"/>
</dbReference>
<comment type="caution">
    <text evidence="5">The sequence shown here is derived from an EMBL/GenBank/DDBJ whole genome shotgun (WGS) entry which is preliminary data.</text>
</comment>
<feature type="compositionally biased region" description="Basic residues" evidence="4">
    <location>
        <begin position="181"/>
        <end position="190"/>
    </location>
</feature>
<sequence length="1278" mass="144292">MTGEVASEVHLEINDLKLISQEEADSPSDSGQGSCELIGPLSERDSDEEIFVSKKLKSRKVLEDSDSERENTNASPEKTTYDSVEEENKENLYAGKNGKVRRIYKTLADSDESDIEESLYRENLETQATPCLELGLQSENSVDFTVDRKRSKKPIHEKEGTGGKAKVKSKRRREKEEKKMEKIRRLKKKETKNEEDDVTQPFNDSGCLLADEDLFETGLEEDSNSPLEDEESLESIRAAVKNKVKKHKKKELSLESGVSLFEEDSELSKGTMRKERKAAKLSKEALKKLHSETQRLIRESALNLPYHMPENKTIHDFFKRKPRPTCQGNAMALLKSSRYQSSHHKEILDTTNTTEMISDPHNKDSEQTTGAGHEVEMNALPAVSKEPQSTIGSDASCHKDLMGSEELEIQEKQKQSDVRPSPGDRSVAQQESGFLGNTDGEGYQTGGLVAPEPDALEGEEDLKKAEEADEKVEEPRQQTKSAAVVPPEKMRRFTVDRLKQLGVDVFVQPRLGADEDSFVILEEPETNRELEALKQRFWKHANPAAKQPRAGQKVSVNIVVKEVGTDGKEELKADVVPVTLAAEKLDGVSHAKPGEKLQMLKAKLQEAMKLRRFEERQKRQALFNLDNEDGFEEEEEEEEMTDESEEDGEGEEEEKLEEGEEEEEEANQEDNSSKMDYFPTEEKSETDENSGKRPSKLDEDDSCSLLTKESSHNSSFELIASTIPSYQPCNRQTGRGTSFLPTAAGFRSPSPGLFRASLVSSTSKSSGKLSEPSLPIEDSQDLYNASPEPKTLFLGAGDFQFCLEDDTQSQLLDADGFLNVRNHRNQYQALKPRLPLASMDENAMDANMDELLDLCTGKFTSQAEKALPRKSDKKENMEELLNLCSGKFTSQDASTLAPSELNKQEKESSMSDPMEEALALCSGSFPTDREEGEEEEFGDFRLVPNDDEFDSDQDKLSDSDNEDVALEDDEDDDEEELLRQSEKLKRQMRLKKYLEDEAEVSGSDVGSEDEYDGEEINEYEEDVIDEVLPSDEELQSQVKKIHMKTMLDDDKRQLRLYQERYLADGDLHSDGPGRMRKFRWKNIDDASQMDLFHRDSDDEQIEEQLDETEARWRKERIEREQWLRDQAQQGKIAAEEEEIGEDSQFMMLAKKVTAKVLQKNAKRTVVIEESKSLPRNPFEAIRPGSAHQLKTGSLLNQPKAVLQKLAALSDLNPSAPRNSRNFVFHTLSPVKAEAAKESSKLQVRRRGPSVMTTPSPKRLKTDGSTSGLKQSIFRYLES</sequence>
<evidence type="ECO:0000256" key="4">
    <source>
        <dbReference type="SAM" id="MobiDB-lite"/>
    </source>
</evidence>
<dbReference type="GO" id="GO:0033314">
    <property type="term" value="P:mitotic DNA replication checkpoint signaling"/>
    <property type="evidence" value="ECO:0007669"/>
    <property type="project" value="TreeGrafter"/>
</dbReference>
<feature type="compositionally biased region" description="Polar residues" evidence="4">
    <location>
        <begin position="72"/>
        <end position="82"/>
    </location>
</feature>
<feature type="region of interest" description="Disordered" evidence="4">
    <location>
        <begin position="621"/>
        <end position="714"/>
    </location>
</feature>
<feature type="compositionally biased region" description="Acidic residues" evidence="4">
    <location>
        <begin position="626"/>
        <end position="668"/>
    </location>
</feature>